<dbReference type="GO" id="GO:0016020">
    <property type="term" value="C:membrane"/>
    <property type="evidence" value="ECO:0007669"/>
    <property type="project" value="UniProtKB-SubCell"/>
</dbReference>
<sequence length="289" mass="33473">MSASIVPGWYPPSRENWELIVQVFKYFPLVAISQLFMTWYPQGKTSVESRWNLNGRLAWAIMESPGFLTLLYCMWTIPQQQGIATLPWANWTMAGMFTIHYVYRGLLSALWLNPSMSPIHIFVFLMAFAFNTVNGLSLGGWLGGYGPTTVHDWSGRLYEIEIGLVIWGWGLMANIFHDDDLREIRRAAMRRQKAQAEKDGKPLEGVKKYYMMPKNGLFHFVLYPHYLCEWFEWAGFWCVGGWHCVPARTFLINEIATMTPRAIQGRRWYIEKFGKEKVGNRKAVIPGLL</sequence>
<evidence type="ECO:0000256" key="1">
    <source>
        <dbReference type="ARBA" id="ARBA00004141"/>
    </source>
</evidence>
<evidence type="ECO:0000256" key="2">
    <source>
        <dbReference type="ARBA" id="ARBA00007742"/>
    </source>
</evidence>
<evidence type="ECO:0000256" key="3">
    <source>
        <dbReference type="ARBA" id="ARBA00022692"/>
    </source>
</evidence>
<dbReference type="OrthoDB" id="5788137at2759"/>
<evidence type="ECO:0000256" key="6">
    <source>
        <dbReference type="SAM" id="Phobius"/>
    </source>
</evidence>
<keyword evidence="9" id="KW-1185">Reference proteome</keyword>
<accession>A0A6A6PJJ8</accession>
<dbReference type="PANTHER" id="PTHR10556">
    <property type="entry name" value="3-OXO-5-ALPHA-STEROID 4-DEHYDROGENASE"/>
    <property type="match status" value="1"/>
</dbReference>
<dbReference type="Pfam" id="PF02544">
    <property type="entry name" value="Steroid_dh"/>
    <property type="match status" value="1"/>
</dbReference>
<dbReference type="PIRSF" id="PIRSF015596">
    <property type="entry name" value="5_alpha-SR2"/>
    <property type="match status" value="1"/>
</dbReference>
<evidence type="ECO:0000256" key="4">
    <source>
        <dbReference type="ARBA" id="ARBA00022989"/>
    </source>
</evidence>
<dbReference type="GO" id="GO:0008202">
    <property type="term" value="P:steroid metabolic process"/>
    <property type="evidence" value="ECO:0007669"/>
    <property type="project" value="InterPro"/>
</dbReference>
<feature type="domain" description="3-oxo-5-alpha-steroid 4-dehydrogenase C-terminal" evidence="7">
    <location>
        <begin position="119"/>
        <end position="288"/>
    </location>
</feature>
<dbReference type="InterPro" id="IPR016636">
    <property type="entry name" value="3-oxo-5-alpha-steroid_4-DH"/>
</dbReference>
<keyword evidence="5 6" id="KW-0472">Membrane</keyword>
<keyword evidence="4 6" id="KW-1133">Transmembrane helix</keyword>
<keyword evidence="3 6" id="KW-0812">Transmembrane</keyword>
<comment type="subcellular location">
    <subcellularLocation>
        <location evidence="1">Membrane</location>
        <topology evidence="1">Multi-pass membrane protein</topology>
    </subcellularLocation>
</comment>
<proteinExistence type="inferred from homology"/>
<dbReference type="GO" id="GO:0003865">
    <property type="term" value="F:3-oxo-5-alpha-steroid 4-dehydrogenase activity"/>
    <property type="evidence" value="ECO:0007669"/>
    <property type="project" value="InterPro"/>
</dbReference>
<feature type="transmembrane region" description="Helical" evidence="6">
    <location>
        <begin position="57"/>
        <end position="77"/>
    </location>
</feature>
<dbReference type="EMBL" id="MU001640">
    <property type="protein sequence ID" value="KAF2479881.1"/>
    <property type="molecule type" value="Genomic_DNA"/>
</dbReference>
<reference evidence="8" key="1">
    <citation type="journal article" date="2020" name="Stud. Mycol.">
        <title>101 Dothideomycetes genomes: a test case for predicting lifestyles and emergence of pathogens.</title>
        <authorList>
            <person name="Haridas S."/>
            <person name="Albert R."/>
            <person name="Binder M."/>
            <person name="Bloem J."/>
            <person name="Labutti K."/>
            <person name="Salamov A."/>
            <person name="Andreopoulos B."/>
            <person name="Baker S."/>
            <person name="Barry K."/>
            <person name="Bills G."/>
            <person name="Bluhm B."/>
            <person name="Cannon C."/>
            <person name="Castanera R."/>
            <person name="Culley D."/>
            <person name="Daum C."/>
            <person name="Ezra D."/>
            <person name="Gonzalez J."/>
            <person name="Henrissat B."/>
            <person name="Kuo A."/>
            <person name="Liang C."/>
            <person name="Lipzen A."/>
            <person name="Lutzoni F."/>
            <person name="Magnuson J."/>
            <person name="Mondo S."/>
            <person name="Nolan M."/>
            <person name="Ohm R."/>
            <person name="Pangilinan J."/>
            <person name="Park H.-J."/>
            <person name="Ramirez L."/>
            <person name="Alfaro M."/>
            <person name="Sun H."/>
            <person name="Tritt A."/>
            <person name="Yoshinaga Y."/>
            <person name="Zwiers L.-H."/>
            <person name="Turgeon B."/>
            <person name="Goodwin S."/>
            <person name="Spatafora J."/>
            <person name="Crous P."/>
            <person name="Grigoriev I."/>
        </authorList>
    </citation>
    <scope>NUCLEOTIDE SEQUENCE</scope>
    <source>
        <strain evidence="8">CBS 113389</strain>
    </source>
</reference>
<evidence type="ECO:0000313" key="9">
    <source>
        <dbReference type="Proteomes" id="UP000799767"/>
    </source>
</evidence>
<comment type="similarity">
    <text evidence="2">Belongs to the steroid 5-alpha reductase family.</text>
</comment>
<dbReference type="PANTHER" id="PTHR10556:SF43">
    <property type="entry name" value="STEROID 5-ALPHA-REDUCTASE DET2"/>
    <property type="match status" value="1"/>
</dbReference>
<feature type="transmembrane region" description="Helical" evidence="6">
    <location>
        <begin position="119"/>
        <end position="137"/>
    </location>
</feature>
<dbReference type="InterPro" id="IPR001104">
    <property type="entry name" value="3-oxo-5_a-steroid_4-DH_C"/>
</dbReference>
<evidence type="ECO:0000313" key="8">
    <source>
        <dbReference type="EMBL" id="KAF2479881.1"/>
    </source>
</evidence>
<name>A0A6A6PJJ8_9PEZI</name>
<organism evidence="8 9">
    <name type="scientific">Neohortaea acidophila</name>
    <dbReference type="NCBI Taxonomy" id="245834"/>
    <lineage>
        <taxon>Eukaryota</taxon>
        <taxon>Fungi</taxon>
        <taxon>Dikarya</taxon>
        <taxon>Ascomycota</taxon>
        <taxon>Pezizomycotina</taxon>
        <taxon>Dothideomycetes</taxon>
        <taxon>Dothideomycetidae</taxon>
        <taxon>Mycosphaerellales</taxon>
        <taxon>Teratosphaeriaceae</taxon>
        <taxon>Neohortaea</taxon>
    </lineage>
</organism>
<dbReference type="Proteomes" id="UP000799767">
    <property type="component" value="Unassembled WGS sequence"/>
</dbReference>
<dbReference type="PROSITE" id="PS50244">
    <property type="entry name" value="S5A_REDUCTASE"/>
    <property type="match status" value="1"/>
</dbReference>
<protein>
    <submittedName>
        <fullName evidence="8">3-oxo-5-alpha-steroid 4-dehydrogenase-domain-containing protein</fullName>
    </submittedName>
</protein>
<dbReference type="GeneID" id="54472611"/>
<dbReference type="InterPro" id="IPR039357">
    <property type="entry name" value="SRD5A/TECR"/>
</dbReference>
<gene>
    <name evidence="8" type="ORF">BDY17DRAFT_256523</name>
</gene>
<feature type="transmembrane region" description="Helical" evidence="6">
    <location>
        <begin position="157"/>
        <end position="176"/>
    </location>
</feature>
<dbReference type="AlphaFoldDB" id="A0A6A6PJJ8"/>
<feature type="transmembrane region" description="Helical" evidence="6">
    <location>
        <begin position="89"/>
        <end position="112"/>
    </location>
</feature>
<dbReference type="RefSeq" id="XP_033586451.1">
    <property type="nucleotide sequence ID" value="XM_033731609.1"/>
</dbReference>
<evidence type="ECO:0000256" key="5">
    <source>
        <dbReference type="ARBA" id="ARBA00023136"/>
    </source>
</evidence>
<feature type="transmembrane region" description="Helical" evidence="6">
    <location>
        <begin position="19"/>
        <end position="37"/>
    </location>
</feature>
<evidence type="ECO:0000259" key="7">
    <source>
        <dbReference type="Pfam" id="PF02544"/>
    </source>
</evidence>